<proteinExistence type="predicted"/>
<dbReference type="AlphaFoldDB" id="A0A3N0E779"/>
<dbReference type="RefSeq" id="WP_123216754.1">
    <property type="nucleotide sequence ID" value="NZ_RJTM01000102.1"/>
</dbReference>
<evidence type="ECO:0008006" key="4">
    <source>
        <dbReference type="Google" id="ProtNLM"/>
    </source>
</evidence>
<evidence type="ECO:0000256" key="1">
    <source>
        <dbReference type="SAM" id="Coils"/>
    </source>
</evidence>
<reference evidence="2 3" key="1">
    <citation type="submission" date="2018-10" db="EMBL/GenBank/DDBJ databases">
        <title>Sinomicrobium pectinilyticum sp. nov., a pectinase-producing bacterium isolated from alkaline and saline soil, and emended description of the genus Sinomicrobium.</title>
        <authorList>
            <person name="Cheng B."/>
            <person name="Li C."/>
            <person name="Lai Q."/>
            <person name="Du M."/>
            <person name="Shao Z."/>
            <person name="Xu P."/>
            <person name="Yang C."/>
        </authorList>
    </citation>
    <scope>NUCLEOTIDE SEQUENCE [LARGE SCALE GENOMIC DNA]</scope>
    <source>
        <strain evidence="2 3">5DNS001</strain>
    </source>
</reference>
<sequence length="130" mass="15138">MDLPKDNKRIRELIDYYHKGNVSAFSNAIGVDHQRVQRLFSIDKRSNKYPNASFDIIQKIILKYSEVNSEWLLVGKGSMHKETSKGNGCKEKVKELEKRIDLLTEANEALKEVKDFLKKRVQELESKKKT</sequence>
<evidence type="ECO:0000313" key="3">
    <source>
        <dbReference type="Proteomes" id="UP000267469"/>
    </source>
</evidence>
<feature type="coiled-coil region" evidence="1">
    <location>
        <begin position="86"/>
        <end position="127"/>
    </location>
</feature>
<protein>
    <recommendedName>
        <fullName evidence="4">XRE family transcriptional regulator</fullName>
    </recommendedName>
</protein>
<name>A0A3N0E779_SINP1</name>
<gene>
    <name evidence="2" type="ORF">ED312_14565</name>
</gene>
<keyword evidence="3" id="KW-1185">Reference proteome</keyword>
<keyword evidence="1" id="KW-0175">Coiled coil</keyword>
<accession>A0A3N0E779</accession>
<dbReference type="EMBL" id="RJTM01000102">
    <property type="protein sequence ID" value="RNL83704.1"/>
    <property type="molecule type" value="Genomic_DNA"/>
</dbReference>
<dbReference type="Proteomes" id="UP000267469">
    <property type="component" value="Unassembled WGS sequence"/>
</dbReference>
<organism evidence="2 3">
    <name type="scientific">Sinomicrobium pectinilyticum</name>
    <dbReference type="NCBI Taxonomy" id="1084421"/>
    <lineage>
        <taxon>Bacteria</taxon>
        <taxon>Pseudomonadati</taxon>
        <taxon>Bacteroidota</taxon>
        <taxon>Flavobacteriia</taxon>
        <taxon>Flavobacteriales</taxon>
        <taxon>Flavobacteriaceae</taxon>
        <taxon>Sinomicrobium</taxon>
    </lineage>
</organism>
<comment type="caution">
    <text evidence="2">The sequence shown here is derived from an EMBL/GenBank/DDBJ whole genome shotgun (WGS) entry which is preliminary data.</text>
</comment>
<dbReference type="OrthoDB" id="796548at2"/>
<evidence type="ECO:0000313" key="2">
    <source>
        <dbReference type="EMBL" id="RNL83704.1"/>
    </source>
</evidence>